<dbReference type="Gene3D" id="1.10.630.10">
    <property type="entry name" value="Cytochrome P450"/>
    <property type="match status" value="1"/>
</dbReference>
<keyword evidence="11" id="KW-1185">Reference proteome</keyword>
<evidence type="ECO:0000313" key="10">
    <source>
        <dbReference type="EMBL" id="KAJ3836725.1"/>
    </source>
</evidence>
<dbReference type="EMBL" id="MU806298">
    <property type="protein sequence ID" value="KAJ3836725.1"/>
    <property type="molecule type" value="Genomic_DNA"/>
</dbReference>
<protein>
    <submittedName>
        <fullName evidence="10">Cytochrome P450</fullName>
    </submittedName>
</protein>
<sequence>MFGIQVLALTATVFATHLWFKTHEPKSLTPVYLTIFIIPAFPAYVFTCSGTSLVLACFVVYTSFPILLMISIGLYRLSPFHSLAKYPGPTIAKLSKLWTVYKSVDGKLAQYYKELHDKYGPIVRVGPNEISVAEKDLLPFIIGAHGMPKGPLWEGRAFTPKKNRSQQSYNLIGVRDLAQHSKLRKTWNRAFSDGPLQDYQDILVKNANTLTKFLEEQCKGGPLELDIAHVISLFSFDFMGDLAFAAEFNALCNNDANHFQKNMDEALFTPALTMQVPWSVWIAQAVPWLLNTSFRDFGAFAVQQAKLRASNEVRKDLFYHLSSYSDVAEDSMFSFIVSNAVLAIIAGSDTTASALSNAIYYLVANPKDMQMLQQEIEDVFPHDDTTAINVNKLEDLQWLDAVINETLRLQPPLPSGLQRAPAVGNKGKSVGSHYFQEGTAVLVSPYVLHRDPRYFFPDPDRFWPARWLPENAESVTLDTSAFIPFSQGQASCVGKRLALFEMKYILVLLFSKYEFVFPAGWEVGSWERGLKDQLVLAKDKLMVRLTPKSKKNK</sequence>
<evidence type="ECO:0000256" key="1">
    <source>
        <dbReference type="ARBA" id="ARBA00001971"/>
    </source>
</evidence>
<dbReference type="Proteomes" id="UP001163846">
    <property type="component" value="Unassembled WGS sequence"/>
</dbReference>
<dbReference type="InterPro" id="IPR050121">
    <property type="entry name" value="Cytochrome_P450_monoxygenase"/>
</dbReference>
<reference evidence="10" key="1">
    <citation type="submission" date="2022-08" db="EMBL/GenBank/DDBJ databases">
        <authorList>
            <consortium name="DOE Joint Genome Institute"/>
            <person name="Min B."/>
            <person name="Riley R."/>
            <person name="Sierra-Patev S."/>
            <person name="Naranjo-Ortiz M."/>
            <person name="Looney B."/>
            <person name="Konkel Z."/>
            <person name="Slot J.C."/>
            <person name="Sakamoto Y."/>
            <person name="Steenwyk J.L."/>
            <person name="Rokas A."/>
            <person name="Carro J."/>
            <person name="Camarero S."/>
            <person name="Ferreira P."/>
            <person name="Molpeceres G."/>
            <person name="Ruiz-Duenas F.J."/>
            <person name="Serrano A."/>
            <person name="Henrissat B."/>
            <person name="Drula E."/>
            <person name="Hughes K.W."/>
            <person name="Mata J.L."/>
            <person name="Ishikawa N.K."/>
            <person name="Vargas-Isla R."/>
            <person name="Ushijima S."/>
            <person name="Smith C.A."/>
            <person name="Ahrendt S."/>
            <person name="Andreopoulos W."/>
            <person name="He G."/>
            <person name="Labutti K."/>
            <person name="Lipzen A."/>
            <person name="Ng V."/>
            <person name="Sandor L."/>
            <person name="Barry K."/>
            <person name="Martinez A.T."/>
            <person name="Xiao Y."/>
            <person name="Gibbons J.G."/>
            <person name="Terashima K."/>
            <person name="Hibbett D.S."/>
            <person name="Grigoriev I.V."/>
        </authorList>
    </citation>
    <scope>NUCLEOTIDE SEQUENCE</scope>
    <source>
        <strain evidence="10">TFB9207</strain>
    </source>
</reference>
<dbReference type="Pfam" id="PF00067">
    <property type="entry name" value="p450"/>
    <property type="match status" value="1"/>
</dbReference>
<evidence type="ECO:0000256" key="8">
    <source>
        <dbReference type="PIRSR" id="PIRSR602401-1"/>
    </source>
</evidence>
<dbReference type="GO" id="GO:0005506">
    <property type="term" value="F:iron ion binding"/>
    <property type="evidence" value="ECO:0007669"/>
    <property type="project" value="InterPro"/>
</dbReference>
<dbReference type="PANTHER" id="PTHR24305:SF187">
    <property type="entry name" value="P450, PUTATIVE (EUROFUNG)-RELATED"/>
    <property type="match status" value="1"/>
</dbReference>
<dbReference type="InterPro" id="IPR002401">
    <property type="entry name" value="Cyt_P450_E_grp-I"/>
</dbReference>
<keyword evidence="9" id="KW-1133">Transmembrane helix</keyword>
<feature type="binding site" description="axial binding residue" evidence="8">
    <location>
        <position position="492"/>
    </location>
    <ligand>
        <name>heme</name>
        <dbReference type="ChEBI" id="CHEBI:30413"/>
    </ligand>
    <ligandPart>
        <name>Fe</name>
        <dbReference type="ChEBI" id="CHEBI:18248"/>
    </ligandPart>
</feature>
<organism evidence="10 11">
    <name type="scientific">Lentinula raphanica</name>
    <dbReference type="NCBI Taxonomy" id="153919"/>
    <lineage>
        <taxon>Eukaryota</taxon>
        <taxon>Fungi</taxon>
        <taxon>Dikarya</taxon>
        <taxon>Basidiomycota</taxon>
        <taxon>Agaricomycotina</taxon>
        <taxon>Agaricomycetes</taxon>
        <taxon>Agaricomycetidae</taxon>
        <taxon>Agaricales</taxon>
        <taxon>Marasmiineae</taxon>
        <taxon>Omphalotaceae</taxon>
        <taxon>Lentinula</taxon>
    </lineage>
</organism>
<evidence type="ECO:0000256" key="5">
    <source>
        <dbReference type="ARBA" id="ARBA00023002"/>
    </source>
</evidence>
<keyword evidence="7" id="KW-0503">Monooxygenase</keyword>
<dbReference type="GO" id="GO:0004497">
    <property type="term" value="F:monooxygenase activity"/>
    <property type="evidence" value="ECO:0007669"/>
    <property type="project" value="UniProtKB-KW"/>
</dbReference>
<proteinExistence type="inferred from homology"/>
<comment type="pathway">
    <text evidence="2">Secondary metabolite biosynthesis.</text>
</comment>
<dbReference type="PRINTS" id="PR00463">
    <property type="entry name" value="EP450I"/>
</dbReference>
<dbReference type="AlphaFoldDB" id="A0AA38P5X4"/>
<gene>
    <name evidence="10" type="ORF">F5878DRAFT_624443</name>
</gene>
<keyword evidence="5" id="KW-0560">Oxidoreductase</keyword>
<dbReference type="GO" id="GO:0020037">
    <property type="term" value="F:heme binding"/>
    <property type="evidence" value="ECO:0007669"/>
    <property type="project" value="InterPro"/>
</dbReference>
<name>A0AA38P5X4_9AGAR</name>
<evidence type="ECO:0000256" key="4">
    <source>
        <dbReference type="ARBA" id="ARBA00022723"/>
    </source>
</evidence>
<keyword evidence="6 8" id="KW-0408">Iron</keyword>
<evidence type="ECO:0000256" key="7">
    <source>
        <dbReference type="ARBA" id="ARBA00023033"/>
    </source>
</evidence>
<feature type="transmembrane region" description="Helical" evidence="9">
    <location>
        <begin position="53"/>
        <end position="75"/>
    </location>
</feature>
<keyword evidence="4 8" id="KW-0479">Metal-binding</keyword>
<keyword evidence="8" id="KW-0349">Heme</keyword>
<evidence type="ECO:0000256" key="2">
    <source>
        <dbReference type="ARBA" id="ARBA00005179"/>
    </source>
</evidence>
<dbReference type="PANTHER" id="PTHR24305">
    <property type="entry name" value="CYTOCHROME P450"/>
    <property type="match status" value="1"/>
</dbReference>
<dbReference type="PRINTS" id="PR00385">
    <property type="entry name" value="P450"/>
</dbReference>
<dbReference type="InterPro" id="IPR001128">
    <property type="entry name" value="Cyt_P450"/>
</dbReference>
<dbReference type="SUPFAM" id="SSF48264">
    <property type="entry name" value="Cytochrome P450"/>
    <property type="match status" value="1"/>
</dbReference>
<comment type="caution">
    <text evidence="10">The sequence shown here is derived from an EMBL/GenBank/DDBJ whole genome shotgun (WGS) entry which is preliminary data.</text>
</comment>
<evidence type="ECO:0000256" key="3">
    <source>
        <dbReference type="ARBA" id="ARBA00010617"/>
    </source>
</evidence>
<accession>A0AA38P5X4</accession>
<keyword evidence="9" id="KW-0472">Membrane</keyword>
<feature type="transmembrane region" description="Helical" evidence="9">
    <location>
        <begin position="31"/>
        <end position="46"/>
    </location>
</feature>
<evidence type="ECO:0000256" key="6">
    <source>
        <dbReference type="ARBA" id="ARBA00023004"/>
    </source>
</evidence>
<evidence type="ECO:0000313" key="11">
    <source>
        <dbReference type="Proteomes" id="UP001163846"/>
    </source>
</evidence>
<comment type="cofactor">
    <cofactor evidence="1 8">
        <name>heme</name>
        <dbReference type="ChEBI" id="CHEBI:30413"/>
    </cofactor>
</comment>
<evidence type="ECO:0000256" key="9">
    <source>
        <dbReference type="SAM" id="Phobius"/>
    </source>
</evidence>
<dbReference type="GO" id="GO:0016705">
    <property type="term" value="F:oxidoreductase activity, acting on paired donors, with incorporation or reduction of molecular oxygen"/>
    <property type="evidence" value="ECO:0007669"/>
    <property type="project" value="InterPro"/>
</dbReference>
<dbReference type="InterPro" id="IPR036396">
    <property type="entry name" value="Cyt_P450_sf"/>
</dbReference>
<keyword evidence="9" id="KW-0812">Transmembrane</keyword>
<comment type="similarity">
    <text evidence="3">Belongs to the cytochrome P450 family.</text>
</comment>